<dbReference type="InterPro" id="IPR017871">
    <property type="entry name" value="ABC_transporter-like_CS"/>
</dbReference>
<accession>A0ABD1CVZ7</accession>
<keyword evidence="11" id="KW-1185">Reference proteome</keyword>
<dbReference type="GO" id="GO:0016020">
    <property type="term" value="C:membrane"/>
    <property type="evidence" value="ECO:0007669"/>
    <property type="project" value="UniProtKB-SubCell"/>
</dbReference>
<dbReference type="InterPro" id="IPR050352">
    <property type="entry name" value="ABCG_transporters"/>
</dbReference>
<evidence type="ECO:0000259" key="9">
    <source>
        <dbReference type="PROSITE" id="PS50893"/>
    </source>
</evidence>
<dbReference type="FunFam" id="3.40.50.300:FF:001077">
    <property type="entry name" value="Uncharacterized protein, isoform A"/>
    <property type="match status" value="1"/>
</dbReference>
<reference evidence="10 11" key="1">
    <citation type="submission" date="2024-05" db="EMBL/GenBank/DDBJ databases">
        <title>Culex pipiens pipiens assembly and annotation.</title>
        <authorList>
            <person name="Alout H."/>
            <person name="Durand T."/>
        </authorList>
    </citation>
    <scope>NUCLEOTIDE SEQUENCE [LARGE SCALE GENOMIC DNA]</scope>
    <source>
        <strain evidence="10">HA-2024</strain>
        <tissue evidence="10">Whole body</tissue>
    </source>
</reference>
<keyword evidence="7" id="KW-1133">Transmembrane helix</keyword>
<dbReference type="InterPro" id="IPR003593">
    <property type="entry name" value="AAA+_ATPase"/>
</dbReference>
<dbReference type="CDD" id="cd03213">
    <property type="entry name" value="ABCG_EPDR"/>
    <property type="match status" value="1"/>
</dbReference>
<keyword evidence="6" id="KW-0067">ATP-binding</keyword>
<dbReference type="PANTHER" id="PTHR48041">
    <property type="entry name" value="ABC TRANSPORTER G FAMILY MEMBER 28"/>
    <property type="match status" value="1"/>
</dbReference>
<dbReference type="GO" id="GO:0005524">
    <property type="term" value="F:ATP binding"/>
    <property type="evidence" value="ECO:0007669"/>
    <property type="project" value="UniProtKB-KW"/>
</dbReference>
<dbReference type="PROSITE" id="PS50893">
    <property type="entry name" value="ABC_TRANSPORTER_2"/>
    <property type="match status" value="1"/>
</dbReference>
<dbReference type="InterPro" id="IPR003439">
    <property type="entry name" value="ABC_transporter-like_ATP-bd"/>
</dbReference>
<evidence type="ECO:0000256" key="8">
    <source>
        <dbReference type="ARBA" id="ARBA00023136"/>
    </source>
</evidence>
<comment type="subcellular location">
    <subcellularLocation>
        <location evidence="1">Membrane</location>
        <topology evidence="1">Multi-pass membrane protein</topology>
    </subcellularLocation>
</comment>
<dbReference type="Gene3D" id="3.40.50.300">
    <property type="entry name" value="P-loop containing nucleotide triphosphate hydrolases"/>
    <property type="match status" value="1"/>
</dbReference>
<dbReference type="SMART" id="SM00382">
    <property type="entry name" value="AAA"/>
    <property type="match status" value="1"/>
</dbReference>
<comment type="caution">
    <text evidence="10">The sequence shown here is derived from an EMBL/GenBank/DDBJ whole genome shotgun (WGS) entry which is preliminary data.</text>
</comment>
<keyword evidence="5" id="KW-0547">Nucleotide-binding</keyword>
<dbReference type="PROSITE" id="PS00211">
    <property type="entry name" value="ABC_TRANSPORTER_1"/>
    <property type="match status" value="1"/>
</dbReference>
<evidence type="ECO:0000256" key="1">
    <source>
        <dbReference type="ARBA" id="ARBA00004141"/>
    </source>
</evidence>
<sequence>MAPLGSDPCEVAIPLLDLTTVLSFKGLTVVHQSSGSKTLLNNVSGSFQSGRLTAIIGPSGAGKSSLLNVLSGFKTKGVKGDILVNNEVIDRQHYRKMVSYKVQNVSLLPNITVEETLRYTADLKMSSKVPDMKKSATINGIIALLGLEKCTKTQARLLSGGERKRLSIGLDLVSDPRILFFDEPTSGLDSVSSYQVISYMKDLAKQGRCVISVIHQPSSELLELFDDVYLVTSGQCLYRGSLADLIPSLSDAGYLVSSAEKNDIQPPNQSSTKRHDQYETVRSITLTVLRITGHLGMGLLIGAIYYNIGYDGARPVQPRLHPA</sequence>
<dbReference type="PANTHER" id="PTHR48041:SF118">
    <property type="entry name" value="ATP-BINDING CASSETTE TRANSPORTER (ABC TRANSPORTER) FAMILY G MEMBER 16"/>
    <property type="match status" value="1"/>
</dbReference>
<dbReference type="EMBL" id="JBEHCU010009036">
    <property type="protein sequence ID" value="KAL1380615.1"/>
    <property type="molecule type" value="Genomic_DNA"/>
</dbReference>
<evidence type="ECO:0000256" key="2">
    <source>
        <dbReference type="ARBA" id="ARBA00005814"/>
    </source>
</evidence>
<evidence type="ECO:0000313" key="10">
    <source>
        <dbReference type="EMBL" id="KAL1380615.1"/>
    </source>
</evidence>
<gene>
    <name evidence="10" type="ORF">pipiens_001408</name>
</gene>
<evidence type="ECO:0000256" key="3">
    <source>
        <dbReference type="ARBA" id="ARBA00022448"/>
    </source>
</evidence>
<evidence type="ECO:0000313" key="11">
    <source>
        <dbReference type="Proteomes" id="UP001562425"/>
    </source>
</evidence>
<dbReference type="Pfam" id="PF00005">
    <property type="entry name" value="ABC_tran"/>
    <property type="match status" value="1"/>
</dbReference>
<evidence type="ECO:0000256" key="6">
    <source>
        <dbReference type="ARBA" id="ARBA00022840"/>
    </source>
</evidence>
<proteinExistence type="inferred from homology"/>
<evidence type="ECO:0000256" key="4">
    <source>
        <dbReference type="ARBA" id="ARBA00022692"/>
    </source>
</evidence>
<protein>
    <recommendedName>
        <fullName evidence="9">ABC transporter domain-containing protein</fullName>
    </recommendedName>
</protein>
<dbReference type="InterPro" id="IPR027417">
    <property type="entry name" value="P-loop_NTPase"/>
</dbReference>
<feature type="domain" description="ABC transporter" evidence="9">
    <location>
        <begin position="22"/>
        <end position="258"/>
    </location>
</feature>
<dbReference type="AlphaFoldDB" id="A0ABD1CVZ7"/>
<keyword evidence="3" id="KW-0813">Transport</keyword>
<evidence type="ECO:0000256" key="7">
    <source>
        <dbReference type="ARBA" id="ARBA00022989"/>
    </source>
</evidence>
<keyword evidence="8" id="KW-0472">Membrane</keyword>
<keyword evidence="4" id="KW-0812">Transmembrane</keyword>
<comment type="similarity">
    <text evidence="2">Belongs to the ABC transporter superfamily. ABCG family. Eye pigment precursor importer (TC 3.A.1.204) subfamily.</text>
</comment>
<organism evidence="10 11">
    <name type="scientific">Culex pipiens pipiens</name>
    <name type="common">Northern house mosquito</name>
    <dbReference type="NCBI Taxonomy" id="38569"/>
    <lineage>
        <taxon>Eukaryota</taxon>
        <taxon>Metazoa</taxon>
        <taxon>Ecdysozoa</taxon>
        <taxon>Arthropoda</taxon>
        <taxon>Hexapoda</taxon>
        <taxon>Insecta</taxon>
        <taxon>Pterygota</taxon>
        <taxon>Neoptera</taxon>
        <taxon>Endopterygota</taxon>
        <taxon>Diptera</taxon>
        <taxon>Nematocera</taxon>
        <taxon>Culicoidea</taxon>
        <taxon>Culicidae</taxon>
        <taxon>Culicinae</taxon>
        <taxon>Culicini</taxon>
        <taxon>Culex</taxon>
        <taxon>Culex</taxon>
    </lineage>
</organism>
<dbReference type="Proteomes" id="UP001562425">
    <property type="component" value="Unassembled WGS sequence"/>
</dbReference>
<name>A0ABD1CVZ7_CULPP</name>
<dbReference type="SUPFAM" id="SSF52540">
    <property type="entry name" value="P-loop containing nucleoside triphosphate hydrolases"/>
    <property type="match status" value="1"/>
</dbReference>
<evidence type="ECO:0000256" key="5">
    <source>
        <dbReference type="ARBA" id="ARBA00022741"/>
    </source>
</evidence>